<accession>A0A9W5IS57</accession>
<comment type="caution">
    <text evidence="1">The sequence shown here is derived from an EMBL/GenBank/DDBJ whole genome shotgun (WGS) entry which is preliminary data.</text>
</comment>
<dbReference type="Proteomes" id="UP000004621">
    <property type="component" value="Unassembled WGS sequence"/>
</dbReference>
<dbReference type="AlphaFoldDB" id="A0A9W5IS57"/>
<evidence type="ECO:0000313" key="1">
    <source>
        <dbReference type="EMBL" id="EFC52741.1"/>
    </source>
</evidence>
<sequence>MFFDFRLRGMPKVCCLSGLRSTKNVSEFLKKFHFYIKIIGSF</sequence>
<gene>
    <name evidence="1" type="ORF">NEISUBOT_03577</name>
</gene>
<proteinExistence type="predicted"/>
<dbReference type="EMBL" id="ACEO02000002">
    <property type="protein sequence ID" value="EFC52741.1"/>
    <property type="molecule type" value="Genomic_DNA"/>
</dbReference>
<reference evidence="1 2" key="1">
    <citation type="submission" date="2010-01" db="EMBL/GenBank/DDBJ databases">
        <authorList>
            <person name="Weinstock G."/>
            <person name="Sodergren E."/>
            <person name="Clifton S."/>
            <person name="Fulton L."/>
            <person name="Fulton B."/>
            <person name="Courtney L."/>
            <person name="Fronick C."/>
            <person name="Harrison M."/>
            <person name="Strong C."/>
            <person name="Farmer C."/>
            <person name="Delahaunty K."/>
            <person name="Markovic C."/>
            <person name="Hall O."/>
            <person name="Minx P."/>
            <person name="Tomlinson C."/>
            <person name="Mitreva M."/>
            <person name="Nelson J."/>
            <person name="Hou S."/>
            <person name="Wollam A."/>
            <person name="Pepin K.H."/>
            <person name="Johnson M."/>
            <person name="Bhonagiri V."/>
            <person name="Nash W.E."/>
            <person name="Warren W."/>
            <person name="Chinwalla A."/>
            <person name="Mardis E.R."/>
            <person name="Wilson R.K."/>
        </authorList>
    </citation>
    <scope>NUCLEOTIDE SEQUENCE [LARGE SCALE GENOMIC DNA]</scope>
    <source>
        <strain evidence="1 2">NJ9703</strain>
    </source>
</reference>
<organism evidence="1 2">
    <name type="scientific">Neisseria subflava NJ9703</name>
    <dbReference type="NCBI Taxonomy" id="546268"/>
    <lineage>
        <taxon>Bacteria</taxon>
        <taxon>Pseudomonadati</taxon>
        <taxon>Pseudomonadota</taxon>
        <taxon>Betaproteobacteria</taxon>
        <taxon>Neisseriales</taxon>
        <taxon>Neisseriaceae</taxon>
        <taxon>Neisseria</taxon>
    </lineage>
</organism>
<evidence type="ECO:0000313" key="2">
    <source>
        <dbReference type="Proteomes" id="UP000004621"/>
    </source>
</evidence>
<protein>
    <submittedName>
        <fullName evidence="1">Uncharacterized protein</fullName>
    </submittedName>
</protein>
<name>A0A9W5IS57_NEISU</name>